<keyword evidence="4" id="KW-0732">Signal</keyword>
<name>A0ABW3M7H7_9PSEU</name>
<dbReference type="Pfam" id="PF01270">
    <property type="entry name" value="Glyco_hydro_8"/>
    <property type="match status" value="1"/>
</dbReference>
<accession>A0ABW3M7H7</accession>
<gene>
    <name evidence="5" type="ORF">ACFQ1S_10560</name>
</gene>
<evidence type="ECO:0000256" key="2">
    <source>
        <dbReference type="ARBA" id="ARBA00022801"/>
    </source>
</evidence>
<feature type="chain" id="PRO_5046361336" evidence="4">
    <location>
        <begin position="29"/>
        <end position="402"/>
    </location>
</feature>
<dbReference type="InterPro" id="IPR002037">
    <property type="entry name" value="Glyco_hydro_8"/>
</dbReference>
<evidence type="ECO:0000256" key="3">
    <source>
        <dbReference type="ARBA" id="ARBA00023295"/>
    </source>
</evidence>
<reference evidence="6" key="1">
    <citation type="journal article" date="2019" name="Int. J. Syst. Evol. Microbiol.">
        <title>The Global Catalogue of Microorganisms (GCM) 10K type strain sequencing project: providing services to taxonomists for standard genome sequencing and annotation.</title>
        <authorList>
            <consortium name="The Broad Institute Genomics Platform"/>
            <consortium name="The Broad Institute Genome Sequencing Center for Infectious Disease"/>
            <person name="Wu L."/>
            <person name="Ma J."/>
        </authorList>
    </citation>
    <scope>NUCLEOTIDE SEQUENCE [LARGE SCALE GENOMIC DNA]</scope>
    <source>
        <strain evidence="6">JCM 31486</strain>
    </source>
</reference>
<dbReference type="InterPro" id="IPR012341">
    <property type="entry name" value="6hp_glycosidase-like_sf"/>
</dbReference>
<keyword evidence="2 5" id="KW-0378">Hydrolase</keyword>
<dbReference type="SUPFAM" id="SSF48208">
    <property type="entry name" value="Six-hairpin glycosidases"/>
    <property type="match status" value="1"/>
</dbReference>
<dbReference type="Proteomes" id="UP001597045">
    <property type="component" value="Unassembled WGS sequence"/>
</dbReference>
<dbReference type="EMBL" id="JBHTIS010000472">
    <property type="protein sequence ID" value="MFD1045973.1"/>
    <property type="molecule type" value="Genomic_DNA"/>
</dbReference>
<organism evidence="5 6">
    <name type="scientific">Kibdelosporangium lantanae</name>
    <dbReference type="NCBI Taxonomy" id="1497396"/>
    <lineage>
        <taxon>Bacteria</taxon>
        <taxon>Bacillati</taxon>
        <taxon>Actinomycetota</taxon>
        <taxon>Actinomycetes</taxon>
        <taxon>Pseudonocardiales</taxon>
        <taxon>Pseudonocardiaceae</taxon>
        <taxon>Kibdelosporangium</taxon>
    </lineage>
</organism>
<evidence type="ECO:0000256" key="4">
    <source>
        <dbReference type="SAM" id="SignalP"/>
    </source>
</evidence>
<comment type="caution">
    <text evidence="5">The sequence shown here is derived from an EMBL/GenBank/DDBJ whole genome shotgun (WGS) entry which is preliminary data.</text>
</comment>
<protein>
    <submittedName>
        <fullName evidence="5">Glycosyl hydrolase family 8</fullName>
    </submittedName>
</protein>
<feature type="signal peptide" evidence="4">
    <location>
        <begin position="1"/>
        <end position="28"/>
    </location>
</feature>
<keyword evidence="6" id="KW-1185">Reference proteome</keyword>
<comment type="similarity">
    <text evidence="1">Belongs to the glycosyl hydrolase 8 (cellulase D) family.</text>
</comment>
<proteinExistence type="inferred from homology"/>
<evidence type="ECO:0000313" key="6">
    <source>
        <dbReference type="Proteomes" id="UP001597045"/>
    </source>
</evidence>
<dbReference type="PRINTS" id="PR00735">
    <property type="entry name" value="GLHYDRLASE8"/>
</dbReference>
<dbReference type="Gene3D" id="1.50.10.10">
    <property type="match status" value="1"/>
</dbReference>
<evidence type="ECO:0000256" key="1">
    <source>
        <dbReference type="ARBA" id="ARBA00009209"/>
    </source>
</evidence>
<dbReference type="InterPro" id="IPR008928">
    <property type="entry name" value="6-hairpin_glycosidase_sf"/>
</dbReference>
<evidence type="ECO:0000313" key="5">
    <source>
        <dbReference type="EMBL" id="MFD1045973.1"/>
    </source>
</evidence>
<keyword evidence="3" id="KW-0326">Glycosidase</keyword>
<sequence>MRKSLRSMAVAAGLVASLVTVGSGAAQAAGSPYLPGILRPSASQADQDAAVMKYWNFWKTNFLSTKCGSGTYAVLSKDADHAYVAEGEGYGITIAAMIGNKDSQARSIVDGILKFVKAHPSVNNKDLHAAEQDANCKSVNGSDSATDGDLEIAYGLLIADKVWGSSGGVNYKSEAVRIINAIKKSEVNSSTHFMLLGDWGNDAQYKNASRSSDWMPGHFRAFAKATGDSTWDTIRTTHENAVSTLQSQYASSTGLLPDFVQGTNGTLKPAKANFLEGKYDGAYSWNACRDPWRMGADAITFDGSKSLAQVRKMNTWIQSFTKGDPAKIESGWTLAGKKTESGEHPCFTAPFAVAAMTDPGSQAWLDKLYTQINKFSPDKNDYYGTGITLQVLLILSGNYVAA</sequence>
<dbReference type="GO" id="GO:0016787">
    <property type="term" value="F:hydrolase activity"/>
    <property type="evidence" value="ECO:0007669"/>
    <property type="project" value="UniProtKB-KW"/>
</dbReference>